<evidence type="ECO:0008006" key="6">
    <source>
        <dbReference type="Google" id="ProtNLM"/>
    </source>
</evidence>
<evidence type="ECO:0000313" key="5">
    <source>
        <dbReference type="Proteomes" id="UP000214365"/>
    </source>
</evidence>
<accession>A0A1Q5Q678</accession>
<dbReference type="GeneID" id="31009177"/>
<dbReference type="InterPro" id="IPR002347">
    <property type="entry name" value="SDR_fam"/>
</dbReference>
<evidence type="ECO:0000313" key="4">
    <source>
        <dbReference type="EMBL" id="OKL55357.1"/>
    </source>
</evidence>
<reference evidence="4 5" key="1">
    <citation type="submission" date="2015-06" db="EMBL/GenBank/DDBJ databases">
        <title>Talaromyces atroroseus IBT 11181 draft genome.</title>
        <authorList>
            <person name="Rasmussen K.B."/>
            <person name="Rasmussen S."/>
            <person name="Petersen B."/>
            <person name="Sicheritz-Ponten T."/>
            <person name="Mortensen U.H."/>
            <person name="Thrane U."/>
        </authorList>
    </citation>
    <scope>NUCLEOTIDE SEQUENCE [LARGE SCALE GENOMIC DNA]</scope>
    <source>
        <strain evidence="4 5">IBT 11181</strain>
    </source>
</reference>
<dbReference type="RefSeq" id="XP_020115478.1">
    <property type="nucleotide sequence ID" value="XM_020265354.1"/>
</dbReference>
<organism evidence="4 5">
    <name type="scientific">Talaromyces atroroseus</name>
    <dbReference type="NCBI Taxonomy" id="1441469"/>
    <lineage>
        <taxon>Eukaryota</taxon>
        <taxon>Fungi</taxon>
        <taxon>Dikarya</taxon>
        <taxon>Ascomycota</taxon>
        <taxon>Pezizomycotina</taxon>
        <taxon>Eurotiomycetes</taxon>
        <taxon>Eurotiomycetidae</taxon>
        <taxon>Eurotiales</taxon>
        <taxon>Trichocomaceae</taxon>
        <taxon>Talaromyces</taxon>
        <taxon>Talaromyces sect. Trachyspermi</taxon>
    </lineage>
</organism>
<dbReference type="PRINTS" id="PR00081">
    <property type="entry name" value="GDHRDH"/>
</dbReference>
<dbReference type="GO" id="GO:0016491">
    <property type="term" value="F:oxidoreductase activity"/>
    <property type="evidence" value="ECO:0007669"/>
    <property type="project" value="UniProtKB-KW"/>
</dbReference>
<keyword evidence="2" id="KW-0521">NADP</keyword>
<gene>
    <name evidence="4" type="ORF">UA08_09421</name>
</gene>
<protein>
    <recommendedName>
        <fullName evidence="6">NAD(P)-binding protein</fullName>
    </recommendedName>
</protein>
<evidence type="ECO:0000256" key="1">
    <source>
        <dbReference type="ARBA" id="ARBA00006484"/>
    </source>
</evidence>
<sequence>MATLTTTRLGGKLAGKNVLLIGGTAGIGLAVARGALQEGAHITISSSSSDKVTKSVEQLRADFPSDNVNHIRGYKADLSIKAQIESAVDGLLSYAANGSTIDHIVFTAGNSLSMKPLSECTVDDLEALLVVRFYGAVAVAKYAEKYMKKEKTSSITLTTGAQSYKPSIWAAPAIGSAVEGLMRGLAVTLAPIRVNTVSPGFVKTDLSSGMPQAAIDKWVAGTLVKDCGHPEEVAEAYLYFMKDNFVTGTELATNGGAYLA</sequence>
<dbReference type="InterPro" id="IPR036291">
    <property type="entry name" value="NAD(P)-bd_dom_sf"/>
</dbReference>
<dbReference type="AlphaFoldDB" id="A0A1Q5Q678"/>
<dbReference type="InterPro" id="IPR057571">
    <property type="entry name" value="SDR_PhqE-like"/>
</dbReference>
<dbReference type="Proteomes" id="UP000214365">
    <property type="component" value="Unassembled WGS sequence"/>
</dbReference>
<keyword evidence="5" id="KW-1185">Reference proteome</keyword>
<comment type="similarity">
    <text evidence="1">Belongs to the short-chain dehydrogenases/reductases (SDR) family.</text>
</comment>
<proteinExistence type="inferred from homology"/>
<evidence type="ECO:0000256" key="2">
    <source>
        <dbReference type="ARBA" id="ARBA00022857"/>
    </source>
</evidence>
<dbReference type="PANTHER" id="PTHR43477:SF1">
    <property type="entry name" value="DIHYDROANTICAPSIN 7-DEHYDROGENASE"/>
    <property type="match status" value="1"/>
</dbReference>
<dbReference type="Gene3D" id="3.40.50.720">
    <property type="entry name" value="NAD(P)-binding Rossmann-like Domain"/>
    <property type="match status" value="1"/>
</dbReference>
<dbReference type="EMBL" id="LFMY01000022">
    <property type="protein sequence ID" value="OKL55357.1"/>
    <property type="molecule type" value="Genomic_DNA"/>
</dbReference>
<dbReference type="STRING" id="1441469.A0A1Q5Q678"/>
<dbReference type="PANTHER" id="PTHR43477">
    <property type="entry name" value="DIHYDROANTICAPSIN 7-DEHYDROGENASE"/>
    <property type="match status" value="1"/>
</dbReference>
<evidence type="ECO:0000256" key="3">
    <source>
        <dbReference type="ARBA" id="ARBA00023002"/>
    </source>
</evidence>
<dbReference type="InterPro" id="IPR051122">
    <property type="entry name" value="SDR_DHRS6-like"/>
</dbReference>
<name>A0A1Q5Q678_TALAT</name>
<dbReference type="OrthoDB" id="294295at2759"/>
<dbReference type="Pfam" id="PF23441">
    <property type="entry name" value="SDR"/>
    <property type="match status" value="1"/>
</dbReference>
<keyword evidence="3" id="KW-0560">Oxidoreductase</keyword>
<comment type="caution">
    <text evidence="4">The sequence shown here is derived from an EMBL/GenBank/DDBJ whole genome shotgun (WGS) entry which is preliminary data.</text>
</comment>
<dbReference type="SUPFAM" id="SSF51735">
    <property type="entry name" value="NAD(P)-binding Rossmann-fold domains"/>
    <property type="match status" value="1"/>
</dbReference>